<protein>
    <recommendedName>
        <fullName evidence="5">Tle cognate immunity protein 4 C-terminal domain-containing protein</fullName>
    </recommendedName>
</protein>
<dbReference type="Proteomes" id="UP000053226">
    <property type="component" value="Unassembled WGS sequence"/>
</dbReference>
<dbReference type="InterPro" id="IPR040761">
    <property type="entry name" value="Tli4_N"/>
</dbReference>
<dbReference type="Pfam" id="PF18443">
    <property type="entry name" value="Tli4_N"/>
    <property type="match status" value="1"/>
</dbReference>
<feature type="domain" description="Tle cognate immunity protein 4 N-terminal" evidence="2">
    <location>
        <begin position="9"/>
        <end position="163"/>
    </location>
</feature>
<dbReference type="Pfam" id="PF18426">
    <property type="entry name" value="Tli4_C"/>
    <property type="match status" value="1"/>
</dbReference>
<proteinExistence type="predicted"/>
<dbReference type="EMBL" id="LGAA01000018">
    <property type="protein sequence ID" value="KPD02833.1"/>
    <property type="molecule type" value="Genomic_DNA"/>
</dbReference>
<dbReference type="InterPro" id="IPR041290">
    <property type="entry name" value="Tli4_C"/>
</dbReference>
<accession>A0A0N0IA88</accession>
<reference evidence="3 4" key="1">
    <citation type="submission" date="2015-07" db="EMBL/GenBank/DDBJ databases">
        <title>ATOL: Assembling a taxonomically balanced genome-scale reconstruction of the evolutionary history of the Enterobacteriaceae.</title>
        <authorList>
            <person name="Plunkett G.III."/>
            <person name="Neeno-Eckwall E.C."/>
            <person name="Glasner J.D."/>
            <person name="Perna N.T."/>
        </authorList>
    </citation>
    <scope>NUCLEOTIDE SEQUENCE [LARGE SCALE GENOMIC DNA]</scope>
    <source>
        <strain evidence="3 4">ATCC 35017</strain>
    </source>
</reference>
<sequence>METLFEKVKPQCIGRYVMDVPESFNNQLRDKIFIGDFKIESKFIYPPAFRQRIELREKELIEWEQNEENSPALKEVIRLSDNKGVIFDRNQSGSSDAYRTLEAHVYINHIAFVITSDIRDFSNKKHEKRKTAFLARGGTEYQSNQKPAKLAAMQSLISRLSGRLDHEIPTEKGVCIPNGFILDDENKPTERLYFLYENNDFNFSVNIEDHVTAVDDTLLSRSSEIKKSMVLNNMHTFKKGEIKPNGVPVQEWLMAGQQDVYNEKENKVESGFPYYYFLLKANQGTSSFEKPFLSMTLFNDNKKTTYSDAQMVEIWDRIVGSLRYKPNAF</sequence>
<evidence type="ECO:0008006" key="5">
    <source>
        <dbReference type="Google" id="ProtNLM"/>
    </source>
</evidence>
<comment type="caution">
    <text evidence="3">The sequence shown here is derived from an EMBL/GenBank/DDBJ whole genome shotgun (WGS) entry which is preliminary data.</text>
</comment>
<evidence type="ECO:0000313" key="4">
    <source>
        <dbReference type="Proteomes" id="UP000053226"/>
    </source>
</evidence>
<gene>
    <name evidence="3" type="ORF">M992_1990</name>
</gene>
<dbReference type="AlphaFoldDB" id="A0A0N0IA88"/>
<keyword evidence="4" id="KW-1185">Reference proteome</keyword>
<dbReference type="RefSeq" id="WP_315970592.1">
    <property type="nucleotide sequence ID" value="NZ_CAWMUS010000018.1"/>
</dbReference>
<feature type="domain" description="Tle cognate immunity protein 4 C-terminal" evidence="1">
    <location>
        <begin position="167"/>
        <end position="327"/>
    </location>
</feature>
<evidence type="ECO:0000259" key="2">
    <source>
        <dbReference type="Pfam" id="PF18443"/>
    </source>
</evidence>
<name>A0A0N0IA88_9GAMM</name>
<evidence type="ECO:0000259" key="1">
    <source>
        <dbReference type="Pfam" id="PF18426"/>
    </source>
</evidence>
<evidence type="ECO:0000313" key="3">
    <source>
        <dbReference type="EMBL" id="KPD02833.1"/>
    </source>
</evidence>
<organism evidence="3 4">
    <name type="scientific">Moellerella wisconsensis ATCC 35017</name>
    <dbReference type="NCBI Taxonomy" id="1354267"/>
    <lineage>
        <taxon>Bacteria</taxon>
        <taxon>Pseudomonadati</taxon>
        <taxon>Pseudomonadota</taxon>
        <taxon>Gammaproteobacteria</taxon>
        <taxon>Enterobacterales</taxon>
        <taxon>Morganellaceae</taxon>
        <taxon>Moellerella</taxon>
    </lineage>
</organism>